<dbReference type="SMART" id="SM00387">
    <property type="entry name" value="HATPase_c"/>
    <property type="match status" value="1"/>
</dbReference>
<dbReference type="FunFam" id="3.30.450.20:FF:000127">
    <property type="entry name" value="C4-dicarboxylate transport sensor protein"/>
    <property type="match status" value="1"/>
</dbReference>
<evidence type="ECO:0000256" key="9">
    <source>
        <dbReference type="ARBA" id="ARBA00022741"/>
    </source>
</evidence>
<dbReference type="Gene3D" id="1.10.287.130">
    <property type="match status" value="1"/>
</dbReference>
<dbReference type="Gene3D" id="3.30.450.20">
    <property type="entry name" value="PAS domain"/>
    <property type="match status" value="2"/>
</dbReference>
<feature type="domain" description="Histidine kinase" evidence="16">
    <location>
        <begin position="383"/>
        <end position="594"/>
    </location>
</feature>
<evidence type="ECO:0000256" key="11">
    <source>
        <dbReference type="ARBA" id="ARBA00022840"/>
    </source>
</evidence>
<evidence type="ECO:0000256" key="14">
    <source>
        <dbReference type="ARBA" id="ARBA00023136"/>
    </source>
</evidence>
<evidence type="ECO:0000313" key="18">
    <source>
        <dbReference type="Proteomes" id="UP000244930"/>
    </source>
</evidence>
<dbReference type="SUPFAM" id="SSF55874">
    <property type="entry name" value="ATPase domain of HSP90 chaperone/DNA topoisomerase II/histidine kinase"/>
    <property type="match status" value="1"/>
</dbReference>
<dbReference type="Pfam" id="PF02518">
    <property type="entry name" value="HATPase_c"/>
    <property type="match status" value="1"/>
</dbReference>
<organism evidence="17 18">
    <name type="scientific">Parazoarcus communis</name>
    <dbReference type="NCBI Taxonomy" id="41977"/>
    <lineage>
        <taxon>Bacteria</taxon>
        <taxon>Pseudomonadati</taxon>
        <taxon>Pseudomonadota</taxon>
        <taxon>Betaproteobacteria</taxon>
        <taxon>Rhodocyclales</taxon>
        <taxon>Zoogloeaceae</taxon>
        <taxon>Parazoarcus</taxon>
    </lineage>
</organism>
<keyword evidence="6" id="KW-0597">Phosphoprotein</keyword>
<comment type="catalytic activity">
    <reaction evidence="1">
        <text>ATP + protein L-histidine = ADP + protein N-phospho-L-histidine.</text>
        <dbReference type="EC" id="2.7.13.3"/>
    </reaction>
</comment>
<evidence type="ECO:0000256" key="8">
    <source>
        <dbReference type="ARBA" id="ARBA00022692"/>
    </source>
</evidence>
<evidence type="ECO:0000256" key="5">
    <source>
        <dbReference type="ARBA" id="ARBA00022519"/>
    </source>
</evidence>
<keyword evidence="11" id="KW-0067">ATP-binding</keyword>
<dbReference type="AlphaFoldDB" id="A0A2U8GMZ6"/>
<evidence type="ECO:0000313" key="17">
    <source>
        <dbReference type="EMBL" id="AWI75019.1"/>
    </source>
</evidence>
<evidence type="ECO:0000256" key="1">
    <source>
        <dbReference type="ARBA" id="ARBA00000085"/>
    </source>
</evidence>
<keyword evidence="13" id="KW-0902">Two-component regulatory system</keyword>
<dbReference type="RefSeq" id="WP_108948727.1">
    <property type="nucleotide sequence ID" value="NZ_CP022187.1"/>
</dbReference>
<dbReference type="GO" id="GO:0005524">
    <property type="term" value="F:ATP binding"/>
    <property type="evidence" value="ECO:0007669"/>
    <property type="project" value="UniProtKB-KW"/>
</dbReference>
<dbReference type="InterPro" id="IPR029151">
    <property type="entry name" value="Sensor-like_sf"/>
</dbReference>
<dbReference type="PANTHER" id="PTHR43065">
    <property type="entry name" value="SENSOR HISTIDINE KINASE"/>
    <property type="match status" value="1"/>
</dbReference>
<dbReference type="EMBL" id="CP022187">
    <property type="protein sequence ID" value="AWI75019.1"/>
    <property type="molecule type" value="Genomic_DNA"/>
</dbReference>
<dbReference type="FunFam" id="1.10.287.130:FF:000049">
    <property type="entry name" value="C4-dicarboxylate transport sensor protein DctB"/>
    <property type="match status" value="1"/>
</dbReference>
<dbReference type="CDD" id="cd12914">
    <property type="entry name" value="PDC1_DGC_like"/>
    <property type="match status" value="1"/>
</dbReference>
<dbReference type="CDD" id="cd00082">
    <property type="entry name" value="HisKA"/>
    <property type="match status" value="1"/>
</dbReference>
<evidence type="ECO:0000256" key="10">
    <source>
        <dbReference type="ARBA" id="ARBA00022777"/>
    </source>
</evidence>
<dbReference type="PIRSF" id="PIRSF036431">
    <property type="entry name" value="STHK_DctB"/>
    <property type="match status" value="1"/>
</dbReference>
<dbReference type="InterPro" id="IPR003594">
    <property type="entry name" value="HATPase_dom"/>
</dbReference>
<dbReference type="PRINTS" id="PR00344">
    <property type="entry name" value="BCTRLSENSOR"/>
</dbReference>
<keyword evidence="5" id="KW-0997">Cell inner membrane</keyword>
<keyword evidence="10 17" id="KW-0418">Kinase</keyword>
<evidence type="ECO:0000256" key="4">
    <source>
        <dbReference type="ARBA" id="ARBA00022475"/>
    </source>
</evidence>
<protein>
    <recommendedName>
        <fullName evidence="15">C4-dicarboxylate transport sensor protein DctB</fullName>
        <ecNumber evidence="3">2.7.13.3</ecNumber>
    </recommendedName>
</protein>
<dbReference type="KEGG" id="acom:CEW83_07085"/>
<dbReference type="Gene3D" id="3.30.565.10">
    <property type="entry name" value="Histidine kinase-like ATPase, C-terminal domain"/>
    <property type="match status" value="1"/>
</dbReference>
<evidence type="ECO:0000256" key="12">
    <source>
        <dbReference type="ARBA" id="ARBA00022989"/>
    </source>
</evidence>
<dbReference type="Pfam" id="PF02743">
    <property type="entry name" value="dCache_1"/>
    <property type="match status" value="1"/>
</dbReference>
<keyword evidence="8" id="KW-0812">Transmembrane</keyword>
<dbReference type="Gene3D" id="6.10.250.3020">
    <property type="match status" value="1"/>
</dbReference>
<dbReference type="InterPro" id="IPR005467">
    <property type="entry name" value="His_kinase_dom"/>
</dbReference>
<dbReference type="PROSITE" id="PS50109">
    <property type="entry name" value="HIS_KIN"/>
    <property type="match status" value="1"/>
</dbReference>
<dbReference type="GO" id="GO:0000155">
    <property type="term" value="F:phosphorelay sensor kinase activity"/>
    <property type="evidence" value="ECO:0007669"/>
    <property type="project" value="InterPro"/>
</dbReference>
<dbReference type="Proteomes" id="UP000244930">
    <property type="component" value="Chromosome"/>
</dbReference>
<dbReference type="SMART" id="SM00388">
    <property type="entry name" value="HisKA"/>
    <property type="match status" value="1"/>
</dbReference>
<keyword evidence="9" id="KW-0547">Nucleotide-binding</keyword>
<dbReference type="SUPFAM" id="SSF103190">
    <property type="entry name" value="Sensory domain-like"/>
    <property type="match status" value="1"/>
</dbReference>
<gene>
    <name evidence="17" type="ORF">CEW83_07085</name>
</gene>
<reference evidence="17 18" key="1">
    <citation type="submission" date="2017-06" db="EMBL/GenBank/DDBJ databases">
        <title>Azoarcus.</title>
        <authorList>
            <person name="Woo J.-H."/>
            <person name="Kim H.-S."/>
        </authorList>
    </citation>
    <scope>NUCLEOTIDE SEQUENCE [LARGE SCALE GENOMIC DNA]</scope>
    <source>
        <strain evidence="17 18">TSPY31</strain>
    </source>
</reference>
<evidence type="ECO:0000259" key="16">
    <source>
        <dbReference type="PROSITE" id="PS50109"/>
    </source>
</evidence>
<dbReference type="SUPFAM" id="SSF47384">
    <property type="entry name" value="Homodimeric domain of signal transducing histidine kinase"/>
    <property type="match status" value="1"/>
</dbReference>
<evidence type="ECO:0000256" key="15">
    <source>
        <dbReference type="ARBA" id="ARBA00073143"/>
    </source>
</evidence>
<keyword evidence="18" id="KW-1185">Reference proteome</keyword>
<sequence>MFLRISSSWWTPRVRGGALILAILPLLWFGYQWRLQSGMDELESSAGQRLALLSASLDSELQRYESLPVVLAQHPGLRELLAHANDPRRVDLANRLLEQVNERTGAGVLYLIDPSGRTLAASNWQLPESFVGENYAFRPYFKDALRGDSGAFFAVGATTRIPGFFIAHPVLDGTSVVGVLAVKVELTLLERTWAESGESIMVVDRHGVVALSSRSEWKFSTLAPLSEASRQALSSTRQYFTERLEPLPLVWREANRLRLDGKAFVVRQQDLGWADWRMMIMLDTAPATEAARVEILAAALALCVLGVAGMYWAQRARRIRERLAAQAVLERTVAERTADLAATNAQLLREVGERAAAEKKLRGAQRALIDANRLAALGQMAAGVAHELNQPLAAMRAFAGNGLTFLERGRYEPLGDNLKQMIGLVERMARLTAQLKVFASRQQSVRGSAPAAQTVRTVVGWLAHRIDAGGVDLKTYAEDIALPLQPQALEQVLLNLIGNALDALVGRSGAEIEVWVGKRGSALVLEVADNGPGIDPALREKITQPFFSTKPLGQGLGLGLAIVSDLVVAAGGQITFDQRQAGGAVVRASWPTGSDVDDESRDQELRA</sequence>
<dbReference type="InterPro" id="IPR004358">
    <property type="entry name" value="Sig_transdc_His_kin-like_C"/>
</dbReference>
<dbReference type="GO" id="GO:0005886">
    <property type="term" value="C:plasma membrane"/>
    <property type="evidence" value="ECO:0007669"/>
    <property type="project" value="UniProtKB-SubCell"/>
</dbReference>
<keyword evidence="14" id="KW-0472">Membrane</keyword>
<evidence type="ECO:0000256" key="6">
    <source>
        <dbReference type="ARBA" id="ARBA00022553"/>
    </source>
</evidence>
<dbReference type="PANTHER" id="PTHR43065:SF46">
    <property type="entry name" value="C4-DICARBOXYLATE TRANSPORT SENSOR PROTEIN DCTB"/>
    <property type="match status" value="1"/>
</dbReference>
<keyword evidence="12" id="KW-1133">Transmembrane helix</keyword>
<dbReference type="Pfam" id="PF00512">
    <property type="entry name" value="HisKA"/>
    <property type="match status" value="1"/>
</dbReference>
<dbReference type="CDD" id="cd00075">
    <property type="entry name" value="HATPase"/>
    <property type="match status" value="1"/>
</dbReference>
<evidence type="ECO:0000256" key="7">
    <source>
        <dbReference type="ARBA" id="ARBA00022679"/>
    </source>
</evidence>
<comment type="subcellular location">
    <subcellularLocation>
        <location evidence="2">Cell inner membrane</location>
        <topology evidence="2">Multi-pass membrane protein</topology>
    </subcellularLocation>
</comment>
<evidence type="ECO:0000256" key="3">
    <source>
        <dbReference type="ARBA" id="ARBA00012438"/>
    </source>
</evidence>
<evidence type="ECO:0000256" key="2">
    <source>
        <dbReference type="ARBA" id="ARBA00004429"/>
    </source>
</evidence>
<dbReference type="InterPro" id="IPR003661">
    <property type="entry name" value="HisK_dim/P_dom"/>
</dbReference>
<dbReference type="InterPro" id="IPR033479">
    <property type="entry name" value="dCache_1"/>
</dbReference>
<evidence type="ECO:0000256" key="13">
    <source>
        <dbReference type="ARBA" id="ARBA00023012"/>
    </source>
</evidence>
<keyword evidence="4" id="KW-1003">Cell membrane</keyword>
<name>A0A2U8GMZ6_9RHOO</name>
<proteinExistence type="predicted"/>
<dbReference type="InterPro" id="IPR017055">
    <property type="entry name" value="Sig_transdc_His_kinase_DctB"/>
</dbReference>
<dbReference type="InterPro" id="IPR036890">
    <property type="entry name" value="HATPase_C_sf"/>
</dbReference>
<keyword evidence="7" id="KW-0808">Transferase</keyword>
<dbReference type="InterPro" id="IPR036097">
    <property type="entry name" value="HisK_dim/P_sf"/>
</dbReference>
<accession>A0A2U8GMZ6</accession>
<dbReference type="EC" id="2.7.13.3" evidence="3"/>